<accession>W4H4W4</accession>
<dbReference type="PROSITE" id="PS00018">
    <property type="entry name" value="EF_HAND_1"/>
    <property type="match status" value="1"/>
</dbReference>
<comment type="catalytic activity">
    <reaction evidence="9">
        <text>L-threonyl-[protein] + ATP = O-phospho-L-threonyl-[protein] + ADP + H(+)</text>
        <dbReference type="Rhea" id="RHEA:46608"/>
        <dbReference type="Rhea" id="RHEA-COMP:11060"/>
        <dbReference type="Rhea" id="RHEA-COMP:11605"/>
        <dbReference type="ChEBI" id="CHEBI:15378"/>
        <dbReference type="ChEBI" id="CHEBI:30013"/>
        <dbReference type="ChEBI" id="CHEBI:30616"/>
        <dbReference type="ChEBI" id="CHEBI:61977"/>
        <dbReference type="ChEBI" id="CHEBI:456216"/>
        <dbReference type="EC" id="2.7.11.1"/>
    </reaction>
</comment>
<evidence type="ECO:0000256" key="3">
    <source>
        <dbReference type="ARBA" id="ARBA00022679"/>
    </source>
</evidence>
<dbReference type="VEuPathDB" id="FungiDB:H257_02716"/>
<dbReference type="InterPro" id="IPR011009">
    <property type="entry name" value="Kinase-like_dom_sf"/>
</dbReference>
<keyword evidence="5" id="KW-0547">Nucleotide-binding</keyword>
<dbReference type="SUPFAM" id="SSF48403">
    <property type="entry name" value="Ankyrin repeat"/>
    <property type="match status" value="2"/>
</dbReference>
<dbReference type="SMART" id="SM00220">
    <property type="entry name" value="S_TKc"/>
    <property type="match status" value="1"/>
</dbReference>
<dbReference type="GeneID" id="20804712"/>
<dbReference type="PANTHER" id="PTHR24198">
    <property type="entry name" value="ANKYRIN REPEAT AND PROTEIN KINASE DOMAIN-CONTAINING PROTEIN"/>
    <property type="match status" value="1"/>
</dbReference>
<dbReference type="EMBL" id="KI913117">
    <property type="protein sequence ID" value="ETV86303.1"/>
    <property type="molecule type" value="Genomic_DNA"/>
</dbReference>
<keyword evidence="4" id="KW-0677">Repeat</keyword>
<evidence type="ECO:0000256" key="1">
    <source>
        <dbReference type="ARBA" id="ARBA00012513"/>
    </source>
</evidence>
<evidence type="ECO:0000256" key="9">
    <source>
        <dbReference type="ARBA" id="ARBA00047899"/>
    </source>
</evidence>
<dbReference type="InterPro" id="IPR018247">
    <property type="entry name" value="EF_Hand_1_Ca_BS"/>
</dbReference>
<gene>
    <name evidence="14" type="ORF">H257_02716</name>
</gene>
<feature type="repeat" description="ANK" evidence="11">
    <location>
        <begin position="418"/>
        <end position="442"/>
    </location>
</feature>
<evidence type="ECO:0000259" key="13">
    <source>
        <dbReference type="PROSITE" id="PS50011"/>
    </source>
</evidence>
<feature type="compositionally biased region" description="Basic and acidic residues" evidence="12">
    <location>
        <begin position="1017"/>
        <end position="1033"/>
    </location>
</feature>
<evidence type="ECO:0000256" key="2">
    <source>
        <dbReference type="ARBA" id="ARBA00022527"/>
    </source>
</evidence>
<dbReference type="PROSITE" id="PS50297">
    <property type="entry name" value="ANK_REP_REGION"/>
    <property type="match status" value="1"/>
</dbReference>
<dbReference type="Pfam" id="PF00069">
    <property type="entry name" value="Pkinase"/>
    <property type="match status" value="1"/>
</dbReference>
<dbReference type="STRING" id="112090.W4H4W4"/>
<dbReference type="Pfam" id="PF01163">
    <property type="entry name" value="RIO1"/>
    <property type="match status" value="1"/>
</dbReference>
<protein>
    <recommendedName>
        <fullName evidence="1">non-specific serine/threonine protein kinase</fullName>
        <ecNumber evidence="1">2.7.11.1</ecNumber>
    </recommendedName>
</protein>
<dbReference type="GO" id="GO:0005737">
    <property type="term" value="C:cytoplasm"/>
    <property type="evidence" value="ECO:0007669"/>
    <property type="project" value="TreeGrafter"/>
</dbReference>
<keyword evidence="6 14" id="KW-0418">Kinase</keyword>
<keyword evidence="3" id="KW-0808">Transferase</keyword>
<evidence type="ECO:0000256" key="4">
    <source>
        <dbReference type="ARBA" id="ARBA00022737"/>
    </source>
</evidence>
<dbReference type="Gene3D" id="1.25.40.20">
    <property type="entry name" value="Ankyrin repeat-containing domain"/>
    <property type="match status" value="6"/>
</dbReference>
<dbReference type="PROSITE" id="PS50088">
    <property type="entry name" value="ANK_REPEAT"/>
    <property type="match status" value="1"/>
</dbReference>
<dbReference type="Gene3D" id="1.10.510.10">
    <property type="entry name" value="Transferase(Phosphotransferase) domain 1"/>
    <property type="match status" value="1"/>
</dbReference>
<evidence type="ECO:0000256" key="6">
    <source>
        <dbReference type="ARBA" id="ARBA00022777"/>
    </source>
</evidence>
<sequence>MFKAVQGGHVDAVQGLLRSSDLKDMQQMDVVVGGKPVVEECTPLMLASWLGHDGIVDLLVAYDSSLVNLANHNKTNALMLACMNNHWSAVQTLLSVASLDVNAINMDSHSALLIAVNNKNAELVHLLLTRADLQVNLHGYRGNTALILACASSSKNVVDALLSHHDIDVNMVDNSGQTALHRAAAAPGGSLIVQHLLQHPNLLVNKPSKTEETALHVAADVGEGESVIALLNHSAVDATCKDVQGRSPLMRALKQGHADIALALLATQSVTKEVNYQDKTGITALMVACQAGLLPVVDVMLHIPCVDITILTKSGCTALSYAATKGDARVVQALLGHPNGSDIVNKAYPSALFRACRLGFEDIVQLLLSRDDLDVHADINTMIDTPLTIAAEEGHANVVAILVQRPNLFPVNQPARKLKKTPLHCAATHGRVEVVQVLLRQGDVDVNAVDDKGSTAFLYAASRGSLPILQLLWQCPTLHSINFQDKGQCTALAWACEYHDADVVQFLLSLPDIDVNLPDENGHSPLLKATVNGSAGVVAVLLQHPQIQVNRPSHNMNTPLHAAANLRGPAIAELLLAHPSIDKSVVNRENCGPVQVAAKGGNYVTMGVLLANGLPFESVYKGTLLVVAMAPCMTPAAGVALLLRDLPVIVSATTPTPTIVATDKHHYSWTTFLDSSTPIKPEIRLETVQLVLDHPQFKALDRHSVVKELAFAADINGRTALQITDAATRTFLNEQLFFCGRYELFDGPPIHISSTAVVVNAFDYGMFKQVFDMHAAALDHHLDRDGFAKCSHALGQPSSQTTKGTLGQSDFDVWDKNHNGTLSEVEFMRYCDQAYGGKLKVAMKFMRNADEHAREIHMRRGLTKDDEENAGSPCVLRLLPMASQEAFECHVTQLTLHHDLHMAAYPNVLVMPAADRSLEDIYLKERPNDNQIRSMLQEVATMLGQLHSHDVVHGDVKKLNVLRVDHCMRLIDMDAATPVNHPIGAKFSSGSLPPEMFYKLKSEDEVAQYSSYWQQRNHPEKTKNEADDDDERRRHDPDWWAKVQPRHHWVVKTFHDKDHHLLPYTLVKATPAVDMWAFGVLMYQMYSGVELVPTDRNQDVDDSSIERAATWTPADLATRLQNKVANPVARDLLLKLLAVDPNDRISVHAMLSHAYFEIKQVDSTTKQVLSAIEAKLDTLNDHVVSGFQSMNDRLDLVVELTQDTLKQLGQAKEDLMRGIFQATEVRVPTSFVLLPFNILEKLADDDDDNDVEGALDEAASFIQKGLDMGAKFVKAVKTNKAINVVVKLVTPGAPLYLYLIDEVQGAPVVPPLDKASPPVYPIKIETKSDEYVAFMVTAMPYIQTGFKLLKGVNTVACMAKALGVPSLDADVLQGVQDKIECAKKTSSVFDFGVLQTAVEANDPGAPVHRIRGAALRQLERFFELHDPEKDFAGLGRTYAASGQVLWTAKSTIEAFERSKAQPKSANISFAGDIPMLLESGNKKTLTAQDVYAKLLRQQPPETTRKSLRTPGAVAVTRKCATGSEEA</sequence>
<proteinExistence type="predicted"/>
<evidence type="ECO:0000256" key="8">
    <source>
        <dbReference type="ARBA" id="ARBA00023043"/>
    </source>
</evidence>
<dbReference type="InterPro" id="IPR018934">
    <property type="entry name" value="RIO_dom"/>
</dbReference>
<comment type="catalytic activity">
    <reaction evidence="10">
        <text>L-seryl-[protein] + ATP = O-phospho-L-seryl-[protein] + ADP + H(+)</text>
        <dbReference type="Rhea" id="RHEA:17989"/>
        <dbReference type="Rhea" id="RHEA-COMP:9863"/>
        <dbReference type="Rhea" id="RHEA-COMP:11604"/>
        <dbReference type="ChEBI" id="CHEBI:15378"/>
        <dbReference type="ChEBI" id="CHEBI:29999"/>
        <dbReference type="ChEBI" id="CHEBI:30616"/>
        <dbReference type="ChEBI" id="CHEBI:83421"/>
        <dbReference type="ChEBI" id="CHEBI:456216"/>
        <dbReference type="EC" id="2.7.11.1"/>
    </reaction>
</comment>
<evidence type="ECO:0000256" key="5">
    <source>
        <dbReference type="ARBA" id="ARBA00022741"/>
    </source>
</evidence>
<keyword evidence="2 14" id="KW-0723">Serine/threonine-protein kinase</keyword>
<dbReference type="SUPFAM" id="SSF56112">
    <property type="entry name" value="Protein kinase-like (PK-like)"/>
    <property type="match status" value="1"/>
</dbReference>
<dbReference type="GO" id="GO:0004674">
    <property type="term" value="F:protein serine/threonine kinase activity"/>
    <property type="evidence" value="ECO:0007669"/>
    <property type="project" value="UniProtKB-KW"/>
</dbReference>
<dbReference type="RefSeq" id="XP_009824777.1">
    <property type="nucleotide sequence ID" value="XM_009826475.1"/>
</dbReference>
<name>W4H4W4_APHAT</name>
<dbReference type="RefSeq" id="XP_009824775.1">
    <property type="nucleotide sequence ID" value="XM_009826473.1"/>
</dbReference>
<evidence type="ECO:0000256" key="11">
    <source>
        <dbReference type="PROSITE-ProRule" id="PRU00023"/>
    </source>
</evidence>
<feature type="region of interest" description="Disordered" evidence="12">
    <location>
        <begin position="1010"/>
        <end position="1033"/>
    </location>
</feature>
<evidence type="ECO:0000256" key="12">
    <source>
        <dbReference type="SAM" id="MobiDB-lite"/>
    </source>
</evidence>
<dbReference type="InterPro" id="IPR000719">
    <property type="entry name" value="Prot_kinase_dom"/>
</dbReference>
<dbReference type="Pfam" id="PF12796">
    <property type="entry name" value="Ank_2"/>
    <property type="match status" value="5"/>
</dbReference>
<dbReference type="PROSITE" id="PS50011">
    <property type="entry name" value="PROTEIN_KINASE_DOM"/>
    <property type="match status" value="1"/>
</dbReference>
<reference evidence="14" key="1">
    <citation type="submission" date="2013-12" db="EMBL/GenBank/DDBJ databases">
        <title>The Genome Sequence of Aphanomyces astaci APO3.</title>
        <authorList>
            <consortium name="The Broad Institute Genomics Platform"/>
            <person name="Russ C."/>
            <person name="Tyler B."/>
            <person name="van West P."/>
            <person name="Dieguez-Uribeondo J."/>
            <person name="Young S.K."/>
            <person name="Zeng Q."/>
            <person name="Gargeya S."/>
            <person name="Fitzgerald M."/>
            <person name="Abouelleil A."/>
            <person name="Alvarado L."/>
            <person name="Chapman S.B."/>
            <person name="Gainer-Dewar J."/>
            <person name="Goldberg J."/>
            <person name="Griggs A."/>
            <person name="Gujja S."/>
            <person name="Hansen M."/>
            <person name="Howarth C."/>
            <person name="Imamovic A."/>
            <person name="Ireland A."/>
            <person name="Larimer J."/>
            <person name="McCowan C."/>
            <person name="Murphy C."/>
            <person name="Pearson M."/>
            <person name="Poon T.W."/>
            <person name="Priest M."/>
            <person name="Roberts A."/>
            <person name="Saif S."/>
            <person name="Shea T."/>
            <person name="Sykes S."/>
            <person name="Wortman J."/>
            <person name="Nusbaum C."/>
            <person name="Birren B."/>
        </authorList>
    </citation>
    <scope>NUCLEOTIDE SEQUENCE [LARGE SCALE GENOMIC DNA]</scope>
    <source>
        <strain evidence="14">APO3</strain>
    </source>
</reference>
<evidence type="ECO:0000256" key="10">
    <source>
        <dbReference type="ARBA" id="ARBA00048679"/>
    </source>
</evidence>
<dbReference type="SMART" id="SM00248">
    <property type="entry name" value="ANK"/>
    <property type="match status" value="17"/>
</dbReference>
<keyword evidence="8 11" id="KW-0040">ANK repeat</keyword>
<feature type="region of interest" description="Disordered" evidence="12">
    <location>
        <begin position="1497"/>
        <end position="1526"/>
    </location>
</feature>
<evidence type="ECO:0000256" key="7">
    <source>
        <dbReference type="ARBA" id="ARBA00022840"/>
    </source>
</evidence>
<dbReference type="EMBL" id="KI913117">
    <property type="protein sequence ID" value="ETV86304.1"/>
    <property type="molecule type" value="Genomic_DNA"/>
</dbReference>
<dbReference type="EC" id="2.7.11.1" evidence="1"/>
<dbReference type="InterPro" id="IPR002110">
    <property type="entry name" value="Ankyrin_rpt"/>
</dbReference>
<organism evidence="14">
    <name type="scientific">Aphanomyces astaci</name>
    <name type="common">Crayfish plague agent</name>
    <dbReference type="NCBI Taxonomy" id="112090"/>
    <lineage>
        <taxon>Eukaryota</taxon>
        <taxon>Sar</taxon>
        <taxon>Stramenopiles</taxon>
        <taxon>Oomycota</taxon>
        <taxon>Saprolegniomycetes</taxon>
        <taxon>Saprolegniales</taxon>
        <taxon>Verrucalvaceae</taxon>
        <taxon>Aphanomyces</taxon>
    </lineage>
</organism>
<dbReference type="GO" id="GO:0005524">
    <property type="term" value="F:ATP binding"/>
    <property type="evidence" value="ECO:0007669"/>
    <property type="project" value="UniProtKB-KW"/>
</dbReference>
<feature type="domain" description="Protein kinase" evidence="13">
    <location>
        <begin position="811"/>
        <end position="1156"/>
    </location>
</feature>
<evidence type="ECO:0000313" key="14">
    <source>
        <dbReference type="EMBL" id="ETV86304.1"/>
    </source>
</evidence>
<keyword evidence="7" id="KW-0067">ATP-binding</keyword>
<dbReference type="InterPro" id="IPR036770">
    <property type="entry name" value="Ankyrin_rpt-contain_sf"/>
</dbReference>
<dbReference type="PANTHER" id="PTHR24198:SF165">
    <property type="entry name" value="ANKYRIN REPEAT-CONTAINING PROTEIN-RELATED"/>
    <property type="match status" value="1"/>
</dbReference>
<dbReference type="OrthoDB" id="78691at2759"/>